<comment type="caution">
    <text evidence="1">The sequence shown here is derived from an EMBL/GenBank/DDBJ whole genome shotgun (WGS) entry which is preliminary data.</text>
</comment>
<evidence type="ECO:0000313" key="2">
    <source>
        <dbReference type="Proteomes" id="UP001500542"/>
    </source>
</evidence>
<sequence>MLRKGIRHVAAIAASVVLGFGLIVVPGPASLPRAHADGGSYFDSCLYDWLTCGTGEEVDLTSDQVRARTDLCLWDNNGGSHPNAAVCIKRDGDVVFVRDTDSDGRSALGQIGFTVDNIYVCRNAHGFGTWARCDFQWPENNARLRTMDCDFDNAPINFGSSECTTSERYIEFLG</sequence>
<organism evidence="1 2">
    <name type="scientific">Kribbella koreensis</name>
    <dbReference type="NCBI Taxonomy" id="57909"/>
    <lineage>
        <taxon>Bacteria</taxon>
        <taxon>Bacillati</taxon>
        <taxon>Actinomycetota</taxon>
        <taxon>Actinomycetes</taxon>
        <taxon>Propionibacteriales</taxon>
        <taxon>Kribbellaceae</taxon>
        <taxon>Kribbella</taxon>
    </lineage>
</organism>
<proteinExistence type="predicted"/>
<dbReference type="Proteomes" id="UP001500542">
    <property type="component" value="Unassembled WGS sequence"/>
</dbReference>
<gene>
    <name evidence="1" type="ORF">GCM10009554_35620</name>
</gene>
<keyword evidence="2" id="KW-1185">Reference proteome</keyword>
<protein>
    <recommendedName>
        <fullName evidence="3">Secreted protein</fullName>
    </recommendedName>
</protein>
<dbReference type="EMBL" id="BAAAHK010000007">
    <property type="protein sequence ID" value="GAA0942780.1"/>
    <property type="molecule type" value="Genomic_DNA"/>
</dbReference>
<reference evidence="1 2" key="1">
    <citation type="journal article" date="2019" name="Int. J. Syst. Evol. Microbiol.">
        <title>The Global Catalogue of Microorganisms (GCM) 10K type strain sequencing project: providing services to taxonomists for standard genome sequencing and annotation.</title>
        <authorList>
            <consortium name="The Broad Institute Genomics Platform"/>
            <consortium name="The Broad Institute Genome Sequencing Center for Infectious Disease"/>
            <person name="Wu L."/>
            <person name="Ma J."/>
        </authorList>
    </citation>
    <scope>NUCLEOTIDE SEQUENCE [LARGE SCALE GENOMIC DNA]</scope>
    <source>
        <strain evidence="1 2">JCM 10977</strain>
    </source>
</reference>
<evidence type="ECO:0000313" key="1">
    <source>
        <dbReference type="EMBL" id="GAA0942780.1"/>
    </source>
</evidence>
<evidence type="ECO:0008006" key="3">
    <source>
        <dbReference type="Google" id="ProtNLM"/>
    </source>
</evidence>
<name>A0ABN1QIC5_9ACTN</name>
<accession>A0ABN1QIC5</accession>